<proteinExistence type="inferred from homology"/>
<gene>
    <name evidence="9" type="ORF">Q31b_53360</name>
</gene>
<sequence length="726" mass="81185">MKPLKLRSDLTWKNIETRNQCLWVLRDPLSCDYFYLNQRDRTILALADGTRSIDQIVDHCNQVFAPDVVSAPHVVHFLADANRAGMLVQSSNRPTGSDQRLRNRPRWWQNPMAVRLPGVPVGETLDRLFAFFASFIKRGAEPVFLTLAALLLLSAALLAFFQRSAIHDHVTLVSSQPLVGTTVGLLLVLSFTKLTHELAHAIACRYFGADCRQIGILLLFGFPVLYCDVSDAWLLKKRWQRITVSAAGMAAELLLAAVATFLWLWTDASMLRDILVTVMVVCSISTILVNGNPLLRYDGYYILSDLIGIPNLSTQANAVTTKWIRRILWGDIDSRHSPLSNRTHDWFYSDFLLIVYSIASALYRASIYLFLGWLAYRAAESKDLGPIAAVCIGAIVILVAFRWLARIYAKPTAIRSRRRTIYQRPVIMTMIALFAMGAFMLIPRKQTVSGYLIVMPLHSQEVFVTVPGQVVSAVSEGATTKAGDVLAKLSNPELEYERLTVATMLEAKRAELAGLESRRRLASHTSSEDSTIKMVLTELIEGYERQQELLEFEHQRLTIRSPRSGKVFAAPTRNQATTAVREIGFWSGTPLAAKNRNAWLETGTTLCIIGDPQHYEASVLIPQHQIEKIAIGQNVIARFHDRPLHSVQGSVIEIASSPIEKLPDELVTRGIIDSKIASPNRSSETYYQVRVKIGTQTRSLPIRSTAAASIEVEKASLFSRLPFTKR</sequence>
<feature type="transmembrane region" description="Helical" evidence="7">
    <location>
        <begin position="426"/>
        <end position="443"/>
    </location>
</feature>
<dbReference type="GO" id="GO:0031293">
    <property type="term" value="P:membrane protein intracellular domain proteolysis"/>
    <property type="evidence" value="ECO:0007669"/>
    <property type="project" value="TreeGrafter"/>
</dbReference>
<evidence type="ECO:0000313" key="9">
    <source>
        <dbReference type="EMBL" id="TWU35240.1"/>
    </source>
</evidence>
<dbReference type="GO" id="GO:0012505">
    <property type="term" value="C:endomembrane system"/>
    <property type="evidence" value="ECO:0007669"/>
    <property type="project" value="UniProtKB-SubCell"/>
</dbReference>
<dbReference type="InterPro" id="IPR001193">
    <property type="entry name" value="MBTPS2"/>
</dbReference>
<feature type="transmembrane region" description="Helical" evidence="7">
    <location>
        <begin position="143"/>
        <end position="161"/>
    </location>
</feature>
<dbReference type="GO" id="GO:0005737">
    <property type="term" value="C:cytoplasm"/>
    <property type="evidence" value="ECO:0007669"/>
    <property type="project" value="TreeGrafter"/>
</dbReference>
<protein>
    <submittedName>
        <fullName evidence="9">Peptidase family M50</fullName>
    </submittedName>
</protein>
<reference evidence="9 10" key="1">
    <citation type="submission" date="2019-02" db="EMBL/GenBank/DDBJ databases">
        <title>Deep-cultivation of Planctomycetes and their phenomic and genomic characterization uncovers novel biology.</title>
        <authorList>
            <person name="Wiegand S."/>
            <person name="Jogler M."/>
            <person name="Boedeker C."/>
            <person name="Pinto D."/>
            <person name="Vollmers J."/>
            <person name="Rivas-Marin E."/>
            <person name="Kohn T."/>
            <person name="Peeters S.H."/>
            <person name="Heuer A."/>
            <person name="Rast P."/>
            <person name="Oberbeckmann S."/>
            <person name="Bunk B."/>
            <person name="Jeske O."/>
            <person name="Meyerdierks A."/>
            <person name="Storesund J.E."/>
            <person name="Kallscheuer N."/>
            <person name="Luecker S."/>
            <person name="Lage O.M."/>
            <person name="Pohl T."/>
            <person name="Merkel B.J."/>
            <person name="Hornburger P."/>
            <person name="Mueller R.-W."/>
            <person name="Bruemmer F."/>
            <person name="Labrenz M."/>
            <person name="Spormann A.M."/>
            <person name="Op Den Camp H."/>
            <person name="Overmann J."/>
            <person name="Amann R."/>
            <person name="Jetten M.S.M."/>
            <person name="Mascher T."/>
            <person name="Medema M.H."/>
            <person name="Devos D.P."/>
            <person name="Kaster A.-K."/>
            <person name="Ovreas L."/>
            <person name="Rohde M."/>
            <person name="Galperin M.Y."/>
            <person name="Jogler C."/>
        </authorList>
    </citation>
    <scope>NUCLEOTIDE SEQUENCE [LARGE SCALE GENOMIC DNA]</scope>
    <source>
        <strain evidence="9 10">Q31b</strain>
    </source>
</reference>
<keyword evidence="5 7" id="KW-1133">Transmembrane helix</keyword>
<feature type="transmembrane region" description="Helical" evidence="7">
    <location>
        <begin position="270"/>
        <end position="289"/>
    </location>
</feature>
<comment type="subcellular location">
    <subcellularLocation>
        <location evidence="2">Endomembrane system</location>
        <topology evidence="2">Multi-pass membrane protein</topology>
    </subcellularLocation>
</comment>
<feature type="transmembrane region" description="Helical" evidence="7">
    <location>
        <begin position="387"/>
        <end position="405"/>
    </location>
</feature>
<dbReference type="GO" id="GO:0016020">
    <property type="term" value="C:membrane"/>
    <property type="evidence" value="ECO:0007669"/>
    <property type="project" value="InterPro"/>
</dbReference>
<dbReference type="PANTHER" id="PTHR13325:SF3">
    <property type="entry name" value="MEMBRANE-BOUND TRANSCRIPTION FACTOR SITE-2 PROTEASE"/>
    <property type="match status" value="1"/>
</dbReference>
<evidence type="ECO:0000256" key="6">
    <source>
        <dbReference type="ARBA" id="ARBA00023136"/>
    </source>
</evidence>
<dbReference type="PANTHER" id="PTHR13325">
    <property type="entry name" value="PROTEASE M50 MEMBRANE-BOUND TRANSCRIPTION FACTOR SITE 2 PROTEASE"/>
    <property type="match status" value="1"/>
</dbReference>
<name>A0A5C6DEL1_9BACT</name>
<keyword evidence="6 7" id="KW-0472">Membrane</keyword>
<dbReference type="OrthoDB" id="9759690at2"/>
<dbReference type="GO" id="GO:0004222">
    <property type="term" value="F:metalloendopeptidase activity"/>
    <property type="evidence" value="ECO:0007669"/>
    <property type="project" value="InterPro"/>
</dbReference>
<dbReference type="Proteomes" id="UP000315471">
    <property type="component" value="Unassembled WGS sequence"/>
</dbReference>
<evidence type="ECO:0000256" key="4">
    <source>
        <dbReference type="ARBA" id="ARBA00022692"/>
    </source>
</evidence>
<accession>A0A5C6DEL1</accession>
<feature type="domain" description="Peptidase M50" evidence="8">
    <location>
        <begin position="186"/>
        <end position="266"/>
    </location>
</feature>
<feature type="transmembrane region" description="Helical" evidence="7">
    <location>
        <begin position="214"/>
        <end position="235"/>
    </location>
</feature>
<feature type="transmembrane region" description="Helical" evidence="7">
    <location>
        <begin position="351"/>
        <end position="375"/>
    </location>
</feature>
<evidence type="ECO:0000256" key="5">
    <source>
        <dbReference type="ARBA" id="ARBA00022989"/>
    </source>
</evidence>
<dbReference type="Pfam" id="PF02163">
    <property type="entry name" value="Peptidase_M50"/>
    <property type="match status" value="1"/>
</dbReference>
<dbReference type="AlphaFoldDB" id="A0A5C6DEL1"/>
<evidence type="ECO:0000256" key="1">
    <source>
        <dbReference type="ARBA" id="ARBA00001947"/>
    </source>
</evidence>
<feature type="transmembrane region" description="Helical" evidence="7">
    <location>
        <begin position="242"/>
        <end position="264"/>
    </location>
</feature>
<dbReference type="RefSeq" id="WP_146602428.1">
    <property type="nucleotide sequence ID" value="NZ_SJPY01000010.1"/>
</dbReference>
<dbReference type="InterPro" id="IPR008915">
    <property type="entry name" value="Peptidase_M50"/>
</dbReference>
<comment type="caution">
    <text evidence="9">The sequence shown here is derived from an EMBL/GenBank/DDBJ whole genome shotgun (WGS) entry which is preliminary data.</text>
</comment>
<comment type="cofactor">
    <cofactor evidence="1">
        <name>Zn(2+)</name>
        <dbReference type="ChEBI" id="CHEBI:29105"/>
    </cofactor>
</comment>
<dbReference type="EMBL" id="SJPY01000010">
    <property type="protein sequence ID" value="TWU35240.1"/>
    <property type="molecule type" value="Genomic_DNA"/>
</dbReference>
<keyword evidence="4 7" id="KW-0812">Transmembrane</keyword>
<comment type="similarity">
    <text evidence="3">Belongs to the peptidase M50B family.</text>
</comment>
<organism evidence="9 10">
    <name type="scientific">Novipirellula aureliae</name>
    <dbReference type="NCBI Taxonomy" id="2527966"/>
    <lineage>
        <taxon>Bacteria</taxon>
        <taxon>Pseudomonadati</taxon>
        <taxon>Planctomycetota</taxon>
        <taxon>Planctomycetia</taxon>
        <taxon>Pirellulales</taxon>
        <taxon>Pirellulaceae</taxon>
        <taxon>Novipirellula</taxon>
    </lineage>
</organism>
<evidence type="ECO:0000313" key="10">
    <source>
        <dbReference type="Proteomes" id="UP000315471"/>
    </source>
</evidence>
<evidence type="ECO:0000256" key="3">
    <source>
        <dbReference type="ARBA" id="ARBA00007931"/>
    </source>
</evidence>
<feature type="transmembrane region" description="Helical" evidence="7">
    <location>
        <begin position="173"/>
        <end position="194"/>
    </location>
</feature>
<dbReference type="Gene3D" id="2.40.30.170">
    <property type="match status" value="1"/>
</dbReference>
<keyword evidence="10" id="KW-1185">Reference proteome</keyword>
<evidence type="ECO:0000256" key="2">
    <source>
        <dbReference type="ARBA" id="ARBA00004127"/>
    </source>
</evidence>
<evidence type="ECO:0000259" key="8">
    <source>
        <dbReference type="Pfam" id="PF02163"/>
    </source>
</evidence>
<evidence type="ECO:0000256" key="7">
    <source>
        <dbReference type="SAM" id="Phobius"/>
    </source>
</evidence>